<sequence length="394" mass="45057">MDNRSACEASDSEMCDLSGYDAASKKQEEVIQPLAITANGALDTFPDVRNGNYATAFQLPNEIWIQIFSYLTHGDLVKVKLVCKDWRQLTRSAALNRKSVLVIGTQNLKDIYDFIDYDELKYGSVIIDDSWGDFDYVDRVLLFQIFKKLGPNVVQLKLHDLSSLSILNNPFPRLEELNLYDLCSDTRADSYFEYFLPIFNCTKFPRLKSLLMPCYWPSEIQHHVLSDLTRTPTIRLERLNLEGYYFADNLNVIATHAASLRWLSLNYCMTEGDVIPQERLKEIFSKCTRLEVLDFRHVCSQHFTRIALESLPKETRLKTIILDGFCSNNDLLKLIMPVERGFLPWIHNSGTPVGIPVGLAGHDCFELETKSFYGGSMTATHVTMVRKSLTYRGA</sequence>
<dbReference type="InterPro" id="IPR001810">
    <property type="entry name" value="F-box_dom"/>
</dbReference>
<evidence type="ECO:0000313" key="2">
    <source>
        <dbReference type="EnsemblMetazoa" id="GAUT013138-PA"/>
    </source>
</evidence>
<dbReference type="PANTHER" id="PTHR38926:SF5">
    <property type="entry name" value="F-BOX AND LEUCINE-RICH REPEAT PROTEIN 6"/>
    <property type="match status" value="1"/>
</dbReference>
<organism evidence="2 3">
    <name type="scientific">Glossina austeni</name>
    <name type="common">Savannah tsetse fly</name>
    <dbReference type="NCBI Taxonomy" id="7395"/>
    <lineage>
        <taxon>Eukaryota</taxon>
        <taxon>Metazoa</taxon>
        <taxon>Ecdysozoa</taxon>
        <taxon>Arthropoda</taxon>
        <taxon>Hexapoda</taxon>
        <taxon>Insecta</taxon>
        <taxon>Pterygota</taxon>
        <taxon>Neoptera</taxon>
        <taxon>Endopterygota</taxon>
        <taxon>Diptera</taxon>
        <taxon>Brachycera</taxon>
        <taxon>Muscomorpha</taxon>
        <taxon>Hippoboscoidea</taxon>
        <taxon>Glossinidae</taxon>
        <taxon>Glossina</taxon>
    </lineage>
</organism>
<dbReference type="SMART" id="SM00256">
    <property type="entry name" value="FBOX"/>
    <property type="match status" value="2"/>
</dbReference>
<dbReference type="InterPro" id="IPR032675">
    <property type="entry name" value="LRR_dom_sf"/>
</dbReference>
<dbReference type="STRING" id="7395.A0A1A9URN7"/>
<keyword evidence="3" id="KW-1185">Reference proteome</keyword>
<dbReference type="InterPro" id="IPR036047">
    <property type="entry name" value="F-box-like_dom_sf"/>
</dbReference>
<name>A0A1A9URN7_GLOAU</name>
<dbReference type="Proteomes" id="UP000078200">
    <property type="component" value="Unassembled WGS sequence"/>
</dbReference>
<protein>
    <submittedName>
        <fullName evidence="2">F-box domain-containing protein</fullName>
    </submittedName>
</protein>
<feature type="domain" description="F-box" evidence="1">
    <location>
        <begin position="53"/>
        <end position="99"/>
    </location>
</feature>
<dbReference type="EnsemblMetazoa" id="GAUT013138-RA">
    <property type="protein sequence ID" value="GAUT013138-PA"/>
    <property type="gene ID" value="GAUT013138"/>
</dbReference>
<dbReference type="CDD" id="cd09917">
    <property type="entry name" value="F-box_SF"/>
    <property type="match status" value="1"/>
</dbReference>
<accession>A0A1A9URN7</accession>
<dbReference type="AlphaFoldDB" id="A0A1A9URN7"/>
<dbReference type="SUPFAM" id="SSF52047">
    <property type="entry name" value="RNI-like"/>
    <property type="match status" value="1"/>
</dbReference>
<dbReference type="Gene3D" id="1.20.1280.50">
    <property type="match status" value="1"/>
</dbReference>
<dbReference type="VEuPathDB" id="VectorBase:GAUT013138"/>
<dbReference type="Pfam" id="PF12937">
    <property type="entry name" value="F-box-like"/>
    <property type="match status" value="1"/>
</dbReference>
<evidence type="ECO:0000313" key="3">
    <source>
        <dbReference type="Proteomes" id="UP000078200"/>
    </source>
</evidence>
<dbReference type="PANTHER" id="PTHR38926">
    <property type="entry name" value="F-BOX DOMAIN CONTAINING PROTEIN, EXPRESSED"/>
    <property type="match status" value="1"/>
</dbReference>
<evidence type="ECO:0000259" key="1">
    <source>
        <dbReference type="PROSITE" id="PS50181"/>
    </source>
</evidence>
<dbReference type="Gene3D" id="3.80.10.10">
    <property type="entry name" value="Ribonuclease Inhibitor"/>
    <property type="match status" value="1"/>
</dbReference>
<dbReference type="PROSITE" id="PS50181">
    <property type="entry name" value="FBOX"/>
    <property type="match status" value="1"/>
</dbReference>
<reference evidence="2" key="1">
    <citation type="submission" date="2020-05" db="UniProtKB">
        <authorList>
            <consortium name="EnsemblMetazoa"/>
        </authorList>
    </citation>
    <scope>IDENTIFICATION</scope>
    <source>
        <strain evidence="2">TTRI</strain>
    </source>
</reference>
<dbReference type="SUPFAM" id="SSF81383">
    <property type="entry name" value="F-box domain"/>
    <property type="match status" value="1"/>
</dbReference>
<proteinExistence type="predicted"/>